<dbReference type="InterPro" id="IPR052126">
    <property type="entry name" value="Spindle_Org/Thrombomodulin"/>
</dbReference>
<sequence>MNGGGDSAQYLGKFIGKLSELHHGVSGEVYAVDGRTLHIKDFTYDGQGPAAYFFASTHKTPDKNGFRLRDENGNGAVIRRYRKEGITLTLPEGKNLNNIKVFYVWCEDFSVNFGDVKIPRNFDYPRPQKIDPLSGVHGVSSDSIVIVDAQTLLVPNFSYDGEAPDAKFWAGSGSKPSPRGIRIPDENGKELPLRRYDRKTVVLTLPGDLTVFDIGHFGVWCEQFTVDFGHVLIPQGLNVPPSLRMLGVSPQKRQQQLVQSSEVSLTRPRIGGHLQPTTFRPPGLFSFFTRRRDEQPQPTATATNVRPLQQFLPFQQAVFPQQQQKSVQFQQSGQQSQANQQLQVIQQQPQVIQHLPPVFRQQTQLFHQQPQVIHQQPQLIRQQPQLIQPSQVVQQLQFLSPQRQTVPYSPISFNQRQYQEQLAYQQLLQNKRLQDVQLREQLEKQRNRGNSQERFDPAGSASTAINFSQLIRGLMDFSGYTPVLFKDKFKGVSKLNCEVLYDDLAFEVRWAVAGDSIVLQLVAKLEDGEYMSFGISGDNSRSVMIGGDVAVAWVDKQTLKGYAEDYYLSDKAQCSGPSGSCPDNRLSIDIFQVDSSNIKLLNAAMVNGYSIVTYQRPVRASDIYDLPIITNGSQAIIWAIGPLNERNEVSFHTHYLKTNSFLDFGRPARWNCPMPENEQPSMTAVQSESRIQTTEIETTTSTTTSAPRRGSNRRRGGGRRGQPIEEEVEDSEKSATRTQQQRRRGGVRVVPTPAPVSKRDAWIIPPIMCYEPEDGVFYAQMGPTGGKRGYPAITGHVGWGISWYINGLLIPEINVVRGKAYTFVVEGGQDSEVSAKYHPFYITDDPVGGYEYKTAEERKNVRIFAGVSQKKDGTLQPTGTGRLCHWTATGDSEADDFDSFGAYQRTLELKCDPGEPGVIQWTPDKDTPDTVYYQCFTHRYLGWKINVHDTCDEQPASASSEIKPVRVEAPVELLDKSDIDLDESPSIRVETRVNPNTLFKEDKEDKEFKSAVSEKKIIPSTLAPPTSTRQPQEKLPFLPQPQQNYLETIQQTNGPQFAFNPYSFNQTQQYQPPQYFRPSTLLNTVHENATPDYIREVFLSTTTSSTTTTPPTTISTTEKTTSTTTSTTQRPTDNIAVAASTRHNFTYVMHPSAANLHPTIVLRRPLRPPMGYSKRPMQMKMKMRAPPMRQFPLQPYKKTYRQQLKAPPTPQIRPYAFPFETKPIFFSQIPPKKPVPTSYIYKQPTPRHQISTTHPKPSKCNQREPEIQTAPSTSILDISPQFEFIRPAFNTGFKPGSVKIESGFKPIISKEFQDRMDNDEPDIEYESEKGVVNVDNSGQYEFKPIQNFEPMFVPSPTDKPVKEKRGKIQRKVIKKRYNPYRKLMMKQPRSLPDEEPLAEAAERVETYYLPPSDNRNKPVDIVRQPSNIDIEAPDFSNIDSPPDVVVAYDGRKVSGQSLTAKLADHSTVLDQRMSKASEYIRTMPQVGKFKGELPPLNPEFIDKNAPQLQSKSSVLNRDLDTPSLPPSSSYLPQSLTRLSRVRKSEGGSRRKRAAHHTPEHTAEQENEKRENGTAKSVAASFSVKSSVGIVVVSFYCFKYLF</sequence>
<feature type="compositionally biased region" description="Low complexity" evidence="2">
    <location>
        <begin position="1526"/>
        <end position="1535"/>
    </location>
</feature>
<dbReference type="SMART" id="SM00686">
    <property type="entry name" value="DM13"/>
    <property type="match status" value="2"/>
</dbReference>
<evidence type="ECO:0000256" key="1">
    <source>
        <dbReference type="ARBA" id="ARBA00022737"/>
    </source>
</evidence>
<dbReference type="InterPro" id="IPR019545">
    <property type="entry name" value="DM13_domain"/>
</dbReference>
<feature type="region of interest" description="Disordered" evidence="2">
    <location>
        <begin position="672"/>
        <end position="752"/>
    </location>
</feature>
<dbReference type="Pfam" id="PF03351">
    <property type="entry name" value="DOMON"/>
    <property type="match status" value="1"/>
</dbReference>
<evidence type="ECO:0000313" key="5">
    <source>
        <dbReference type="EMBL" id="KAJ8920299.1"/>
    </source>
</evidence>
<evidence type="ECO:0000313" key="6">
    <source>
        <dbReference type="Proteomes" id="UP001159042"/>
    </source>
</evidence>
<dbReference type="InterPro" id="IPR045266">
    <property type="entry name" value="DOH_DOMON"/>
</dbReference>
<organism evidence="5 6">
    <name type="scientific">Exocentrus adspersus</name>
    <dbReference type="NCBI Taxonomy" id="1586481"/>
    <lineage>
        <taxon>Eukaryota</taxon>
        <taxon>Metazoa</taxon>
        <taxon>Ecdysozoa</taxon>
        <taxon>Arthropoda</taxon>
        <taxon>Hexapoda</taxon>
        <taxon>Insecta</taxon>
        <taxon>Pterygota</taxon>
        <taxon>Neoptera</taxon>
        <taxon>Endopterygota</taxon>
        <taxon>Coleoptera</taxon>
        <taxon>Polyphaga</taxon>
        <taxon>Cucujiformia</taxon>
        <taxon>Chrysomeloidea</taxon>
        <taxon>Cerambycidae</taxon>
        <taxon>Lamiinae</taxon>
        <taxon>Acanthocinini</taxon>
        <taxon>Exocentrus</taxon>
    </lineage>
</organism>
<feature type="compositionally biased region" description="Low complexity" evidence="2">
    <location>
        <begin position="693"/>
        <end position="709"/>
    </location>
</feature>
<dbReference type="InterPro" id="IPR057443">
    <property type="entry name" value="At5g54830-like"/>
</dbReference>
<feature type="region of interest" description="Disordered" evidence="2">
    <location>
        <begin position="1516"/>
        <end position="1573"/>
    </location>
</feature>
<feature type="compositionally biased region" description="Polar residues" evidence="2">
    <location>
        <begin position="678"/>
        <end position="692"/>
    </location>
</feature>
<dbReference type="SMART" id="SM00664">
    <property type="entry name" value="DoH"/>
    <property type="match status" value="1"/>
</dbReference>
<dbReference type="PROSITE" id="PS50836">
    <property type="entry name" value="DOMON"/>
    <property type="match status" value="1"/>
</dbReference>
<evidence type="ECO:0000259" key="3">
    <source>
        <dbReference type="PROSITE" id="PS50836"/>
    </source>
</evidence>
<protein>
    <recommendedName>
        <fullName evidence="7">Protein Skeletor</fullName>
    </recommendedName>
</protein>
<gene>
    <name evidence="5" type="ORF">NQ315_011960</name>
</gene>
<accession>A0AAV8W1E8</accession>
<keyword evidence="6" id="KW-1185">Reference proteome</keyword>
<name>A0AAV8W1E8_9CUCU</name>
<dbReference type="Proteomes" id="UP001159042">
    <property type="component" value="Unassembled WGS sequence"/>
</dbReference>
<reference evidence="5 6" key="1">
    <citation type="journal article" date="2023" name="Insect Mol. Biol.">
        <title>Genome sequencing provides insights into the evolution of gene families encoding plant cell wall-degrading enzymes in longhorned beetles.</title>
        <authorList>
            <person name="Shin N.R."/>
            <person name="Okamura Y."/>
            <person name="Kirsch R."/>
            <person name="Pauchet Y."/>
        </authorList>
    </citation>
    <scope>NUCLEOTIDE SEQUENCE [LARGE SCALE GENOMIC DNA]</scope>
    <source>
        <strain evidence="5">EAD_L_NR</strain>
    </source>
</reference>
<dbReference type="Pfam" id="PF10517">
    <property type="entry name" value="DM13"/>
    <property type="match status" value="2"/>
</dbReference>
<evidence type="ECO:0000259" key="4">
    <source>
        <dbReference type="PROSITE" id="PS51549"/>
    </source>
</evidence>
<dbReference type="PROSITE" id="PS51549">
    <property type="entry name" value="DM13"/>
    <property type="match status" value="2"/>
</dbReference>
<proteinExistence type="predicted"/>
<evidence type="ECO:0000256" key="2">
    <source>
        <dbReference type="SAM" id="MobiDB-lite"/>
    </source>
</evidence>
<feature type="compositionally biased region" description="Basic and acidic residues" evidence="2">
    <location>
        <begin position="1556"/>
        <end position="1572"/>
    </location>
</feature>
<dbReference type="Pfam" id="PF25489">
    <property type="entry name" value="At5g54830"/>
    <property type="match status" value="1"/>
</dbReference>
<feature type="region of interest" description="Disordered" evidence="2">
    <location>
        <begin position="1102"/>
        <end position="1129"/>
    </location>
</feature>
<dbReference type="CDD" id="cd09631">
    <property type="entry name" value="DOMON_DOH"/>
    <property type="match status" value="1"/>
</dbReference>
<dbReference type="PANTHER" id="PTHR24036">
    <property type="entry name" value="SKELETOR-RELATED"/>
    <property type="match status" value="1"/>
</dbReference>
<dbReference type="InterPro" id="IPR005018">
    <property type="entry name" value="DOMON_domain"/>
</dbReference>
<dbReference type="EMBL" id="JANEYG010000015">
    <property type="protein sequence ID" value="KAJ8920299.1"/>
    <property type="molecule type" value="Genomic_DNA"/>
</dbReference>
<feature type="domain" description="DOMON" evidence="3">
    <location>
        <begin position="504"/>
        <end position="641"/>
    </location>
</feature>
<feature type="domain" description="DM13" evidence="4">
    <location>
        <begin position="128"/>
        <end position="234"/>
    </location>
</feature>
<keyword evidence="1" id="KW-0677">Repeat</keyword>
<dbReference type="PANTHER" id="PTHR24036:SF13">
    <property type="entry name" value="PROTEIN SKELETOR, ISOFORMS D_E"/>
    <property type="match status" value="1"/>
</dbReference>
<feature type="domain" description="DM13" evidence="4">
    <location>
        <begin position="12"/>
        <end position="119"/>
    </location>
</feature>
<evidence type="ECO:0008006" key="7">
    <source>
        <dbReference type="Google" id="ProtNLM"/>
    </source>
</evidence>
<comment type="caution">
    <text evidence="5">The sequence shown here is derived from an EMBL/GenBank/DDBJ whole genome shotgun (WGS) entry which is preliminary data.</text>
</comment>